<feature type="coiled-coil region" evidence="1">
    <location>
        <begin position="587"/>
        <end position="646"/>
    </location>
</feature>
<dbReference type="PANTHER" id="PTHR42180">
    <property type="entry name" value="HOMOLOGY DOMAIN-CONTAINING PROTEIN,PUTATIVE-RELATED"/>
    <property type="match status" value="1"/>
</dbReference>
<name>A0A7J6MYG2_PERCH</name>
<dbReference type="EMBL" id="JAAPAO010000031">
    <property type="protein sequence ID" value="KAF4676672.1"/>
    <property type="molecule type" value="Genomic_DNA"/>
</dbReference>
<sequence length="881" mass="99398">MPSSDSKANVQPKDLFKWISKQTHSATVDGFADLQDGEILLEMVQQVWPDLSPLGTTCDAWEGISRIANAADVPSDLLDAAARWSTVERAALNDKAFAAAMYNTLAALYFLWNLCQSHDFSADFELPIDARVAKFLQSDASVQSLLKGGGLSVETARESAVSDREEKEAGPPIRERADGSSLHRHQPALQPSEGKRETATSEEKQSPARHSTNGKHAKEQHPQPEEHSRKAVEPTQRAMKSDAARVEPAVAKSVEGSSFQWASGADAAERGEAIIHRLRSEVKRLHRQLDMDKEAYRAMEDLTQRKLLEQELRFAHEKELLKESHSAALWEAESGLADDAVLRAKVMKEQAGGFRDRSPTVAEYAAVEEAMARMEMAMRKQNERVRASEDERLQLGDRVLSAASRRPSTTAEDIQDLYEAAVSSLDRRQQGKALPPSDRELMLNLEKLMNRIDEERLILERQSRDAEALRQTLELSDQVSEMSASGAGASSPFAGDSSTVASVCGDAEAMERTFRIEKECEELRATTSYLRQRLKLLEGSETATDHTREDEAQLVALLRRLRAHGFESSRKLSVLFWKLVGSSIRAHKEAEAAVAATKALRDRLKQSETARTELAHKHADEIDSLKKRHRRELKKLNEEMTANSCEAELRREIAEMAVSGRDAEIARLRAEMSRQWKRCWATDTERFESLWDDLQGLRAQNDILTIRDRQWKELVKEVSSNQKNEHRVKQLWAKLNAANLRISDSPGIAEQKALLQKAVEDRLRVYEARIADLEREQLRDELNPQAVAELQERVVEVESRKTQLARENAALQRDLTEAKEMYNQVQQELHRDTKTAREALDAVTREKDRLKTELDIYTEQLTTNEALKELLSMAAINAIDT</sequence>
<organism evidence="3 4">
    <name type="scientific">Perkinsus chesapeaki</name>
    <name type="common">Clam parasite</name>
    <name type="synonym">Perkinsus andrewsi</name>
    <dbReference type="NCBI Taxonomy" id="330153"/>
    <lineage>
        <taxon>Eukaryota</taxon>
        <taxon>Sar</taxon>
        <taxon>Alveolata</taxon>
        <taxon>Perkinsozoa</taxon>
        <taxon>Perkinsea</taxon>
        <taxon>Perkinsida</taxon>
        <taxon>Perkinsidae</taxon>
        <taxon>Perkinsus</taxon>
    </lineage>
</organism>
<evidence type="ECO:0000313" key="4">
    <source>
        <dbReference type="Proteomes" id="UP000591131"/>
    </source>
</evidence>
<comment type="caution">
    <text evidence="3">The sequence shown here is derived from an EMBL/GenBank/DDBJ whole genome shotgun (WGS) entry which is preliminary data.</text>
</comment>
<evidence type="ECO:0000313" key="3">
    <source>
        <dbReference type="EMBL" id="KAF4676672.1"/>
    </source>
</evidence>
<feature type="compositionally biased region" description="Basic and acidic residues" evidence="2">
    <location>
        <begin position="193"/>
        <end position="206"/>
    </location>
</feature>
<feature type="compositionally biased region" description="Basic and acidic residues" evidence="2">
    <location>
        <begin position="155"/>
        <end position="178"/>
    </location>
</feature>
<feature type="region of interest" description="Disordered" evidence="2">
    <location>
        <begin position="147"/>
        <end position="258"/>
    </location>
</feature>
<keyword evidence="1" id="KW-0175">Coiled coil</keyword>
<evidence type="ECO:0000256" key="1">
    <source>
        <dbReference type="SAM" id="Coils"/>
    </source>
</evidence>
<evidence type="ECO:0000256" key="2">
    <source>
        <dbReference type="SAM" id="MobiDB-lite"/>
    </source>
</evidence>
<reference evidence="3 4" key="1">
    <citation type="submission" date="2020-04" db="EMBL/GenBank/DDBJ databases">
        <title>Perkinsus chesapeaki whole genome sequence.</title>
        <authorList>
            <person name="Bogema D.R."/>
        </authorList>
    </citation>
    <scope>NUCLEOTIDE SEQUENCE [LARGE SCALE GENOMIC DNA]</scope>
    <source>
        <strain evidence="3">ATCC PRA-425</strain>
    </source>
</reference>
<keyword evidence="4" id="KW-1185">Reference proteome</keyword>
<feature type="coiled-coil region" evidence="1">
    <location>
        <begin position="364"/>
        <end position="391"/>
    </location>
</feature>
<feature type="coiled-coil region" evidence="1">
    <location>
        <begin position="442"/>
        <end position="472"/>
    </location>
</feature>
<dbReference type="OrthoDB" id="442809at2759"/>
<feature type="compositionally biased region" description="Basic and acidic residues" evidence="2">
    <location>
        <begin position="216"/>
        <end position="232"/>
    </location>
</feature>
<feature type="coiled-coil region" evidence="1">
    <location>
        <begin position="756"/>
        <end position="860"/>
    </location>
</feature>
<proteinExistence type="predicted"/>
<dbReference type="PANTHER" id="PTHR42180:SF4">
    <property type="entry name" value="CALPONIN-HOMOLOGY (CH) DOMAIN-CONTAINING PROTEIN"/>
    <property type="match status" value="1"/>
</dbReference>
<protein>
    <submittedName>
        <fullName evidence="3">Uncharacterized protein</fullName>
    </submittedName>
</protein>
<dbReference type="Proteomes" id="UP000591131">
    <property type="component" value="Unassembled WGS sequence"/>
</dbReference>
<dbReference type="AlphaFoldDB" id="A0A7J6MYG2"/>
<feature type="coiled-coil region" evidence="1">
    <location>
        <begin position="268"/>
        <end position="295"/>
    </location>
</feature>
<accession>A0A7J6MYG2</accession>
<gene>
    <name evidence="3" type="ORF">FOL47_005623</name>
</gene>